<keyword evidence="2" id="KW-1185">Reference proteome</keyword>
<dbReference type="InterPro" id="IPR010985">
    <property type="entry name" value="Ribbon_hlx_hlx"/>
</dbReference>
<proteinExistence type="predicted"/>
<evidence type="ECO:0000313" key="1">
    <source>
        <dbReference type="EMBL" id="CDX26715.1"/>
    </source>
</evidence>
<reference evidence="2" key="1">
    <citation type="submission" date="2014-08" db="EMBL/GenBank/DDBJ databases">
        <authorList>
            <person name="Moulin L."/>
        </authorList>
    </citation>
    <scope>NUCLEOTIDE SEQUENCE [LARGE SCALE GENOMIC DNA]</scope>
</reference>
<accession>A0A090E9W3</accession>
<name>A0A090E9W3_MESPL</name>
<dbReference type="Pfam" id="PF05534">
    <property type="entry name" value="HicB"/>
    <property type="match status" value="1"/>
</dbReference>
<organism evidence="1 2">
    <name type="scientific">Mesorhizobium plurifarium</name>
    <dbReference type="NCBI Taxonomy" id="69974"/>
    <lineage>
        <taxon>Bacteria</taxon>
        <taxon>Pseudomonadati</taxon>
        <taxon>Pseudomonadota</taxon>
        <taxon>Alphaproteobacteria</taxon>
        <taxon>Hyphomicrobiales</taxon>
        <taxon>Phyllobacteriaceae</taxon>
        <taxon>Mesorhizobium</taxon>
    </lineage>
</organism>
<dbReference type="GO" id="GO:0006355">
    <property type="term" value="P:regulation of DNA-templated transcription"/>
    <property type="evidence" value="ECO:0007669"/>
    <property type="project" value="InterPro"/>
</dbReference>
<dbReference type="AlphaFoldDB" id="A0A090E9W3"/>
<gene>
    <name evidence="1" type="ORF">MPL3356_60510</name>
</gene>
<protein>
    <submittedName>
        <fullName evidence="1">HicB family protein (Modular protein)</fullName>
    </submittedName>
</protein>
<dbReference type="InterPro" id="IPR008651">
    <property type="entry name" value="Uncharacterised_HicB"/>
</dbReference>
<sequence length="139" mass="15751">MELIDAGVDDIRFNINKTEAKRLKPYKGYLPVIEFDEGDMVFHGRVAGLRDIFTFEATTAEDLVKSFHDSVDDYLAFCAEKGREPEKPHSGKIALRIPPATHRLVAMAAEADDKSINQWMADTLETAVRDRETRIRIKA</sequence>
<dbReference type="SUPFAM" id="SSF47598">
    <property type="entry name" value="Ribbon-helix-helix"/>
    <property type="match status" value="1"/>
</dbReference>
<evidence type="ECO:0000313" key="2">
    <source>
        <dbReference type="Proteomes" id="UP000045285"/>
    </source>
</evidence>
<dbReference type="EMBL" id="CCMZ01000056">
    <property type="protein sequence ID" value="CDX26715.1"/>
    <property type="molecule type" value="Genomic_DNA"/>
</dbReference>
<dbReference type="Proteomes" id="UP000045285">
    <property type="component" value="Unassembled WGS sequence"/>
</dbReference>
<dbReference type="InterPro" id="IPR035069">
    <property type="entry name" value="TTHA1013/TTHA0281-like"/>
</dbReference>
<dbReference type="SUPFAM" id="SSF143100">
    <property type="entry name" value="TTHA1013/TTHA0281-like"/>
    <property type="match status" value="1"/>
</dbReference>